<gene>
    <name evidence="2" type="ORF">FRX31_004656</name>
</gene>
<keyword evidence="3" id="KW-1185">Reference proteome</keyword>
<feature type="compositionally biased region" description="Basic residues" evidence="1">
    <location>
        <begin position="54"/>
        <end position="66"/>
    </location>
</feature>
<evidence type="ECO:0000313" key="3">
    <source>
        <dbReference type="Proteomes" id="UP000554482"/>
    </source>
</evidence>
<evidence type="ECO:0000313" key="2">
    <source>
        <dbReference type="EMBL" id="KAF5205758.1"/>
    </source>
</evidence>
<feature type="region of interest" description="Disordered" evidence="1">
    <location>
        <begin position="1"/>
        <end position="66"/>
    </location>
</feature>
<protein>
    <submittedName>
        <fullName evidence="2">Uncharacterized protein</fullName>
    </submittedName>
</protein>
<dbReference type="EMBL" id="JABWDY010003670">
    <property type="protein sequence ID" value="KAF5205758.1"/>
    <property type="molecule type" value="Genomic_DNA"/>
</dbReference>
<organism evidence="2 3">
    <name type="scientific">Thalictrum thalictroides</name>
    <name type="common">Rue-anemone</name>
    <name type="synonym">Anemone thalictroides</name>
    <dbReference type="NCBI Taxonomy" id="46969"/>
    <lineage>
        <taxon>Eukaryota</taxon>
        <taxon>Viridiplantae</taxon>
        <taxon>Streptophyta</taxon>
        <taxon>Embryophyta</taxon>
        <taxon>Tracheophyta</taxon>
        <taxon>Spermatophyta</taxon>
        <taxon>Magnoliopsida</taxon>
        <taxon>Ranunculales</taxon>
        <taxon>Ranunculaceae</taxon>
        <taxon>Thalictroideae</taxon>
        <taxon>Thalictrum</taxon>
    </lineage>
</organism>
<reference evidence="2 3" key="1">
    <citation type="submission" date="2020-06" db="EMBL/GenBank/DDBJ databases">
        <title>Transcriptomic and genomic resources for Thalictrum thalictroides and T. hernandezii: Facilitating candidate gene discovery in an emerging model plant lineage.</title>
        <authorList>
            <person name="Arias T."/>
            <person name="Riano-Pachon D.M."/>
            <person name="Di Stilio V.S."/>
        </authorList>
    </citation>
    <scope>NUCLEOTIDE SEQUENCE [LARGE SCALE GENOMIC DNA]</scope>
    <source>
        <strain evidence="3">cv. WT478/WT964</strain>
        <tissue evidence="2">Leaves</tissue>
    </source>
</reference>
<accession>A0A7J6XA05</accession>
<name>A0A7J6XA05_THATH</name>
<feature type="compositionally biased region" description="Polar residues" evidence="1">
    <location>
        <begin position="1"/>
        <end position="34"/>
    </location>
</feature>
<evidence type="ECO:0000256" key="1">
    <source>
        <dbReference type="SAM" id="MobiDB-lite"/>
    </source>
</evidence>
<dbReference type="Proteomes" id="UP000554482">
    <property type="component" value="Unassembled WGS sequence"/>
</dbReference>
<comment type="caution">
    <text evidence="2">The sequence shown here is derived from an EMBL/GenBank/DDBJ whole genome shotgun (WGS) entry which is preliminary data.</text>
</comment>
<proteinExistence type="predicted"/>
<dbReference type="AlphaFoldDB" id="A0A7J6XA05"/>
<sequence length="113" mass="12542">MHLSAEFSNTGSGNETLKQSIQSGSGENKCSTPALQHRKGSNSQTSSTEAMDAHRKKRSLKKTTTKKKSWSTSLVSALKHCLCISDSIDQTDQVEEMSDWPPFHDCSKQMYCK</sequence>